<dbReference type="GO" id="GO:0003887">
    <property type="term" value="F:DNA-directed DNA polymerase activity"/>
    <property type="evidence" value="ECO:0007669"/>
    <property type="project" value="UniProtKB-UniRule"/>
</dbReference>
<dbReference type="FunFam" id="3.10.150.10:FF:000005">
    <property type="entry name" value="Beta sliding clamp"/>
    <property type="match status" value="1"/>
</dbReference>
<dbReference type="PIRSF" id="PIRSF000804">
    <property type="entry name" value="DNA_pol_III_b"/>
    <property type="match status" value="1"/>
</dbReference>
<name>A0A939E0R3_9CORY</name>
<keyword evidence="3 9" id="KW-0963">Cytoplasm</keyword>
<dbReference type="Gene3D" id="3.10.150.10">
    <property type="entry name" value="DNA Polymerase III, subunit A, domain 2"/>
    <property type="match status" value="3"/>
</dbReference>
<comment type="similarity">
    <text evidence="2 9">Belongs to the beta sliding clamp family.</text>
</comment>
<dbReference type="GO" id="GO:0009360">
    <property type="term" value="C:DNA polymerase III complex"/>
    <property type="evidence" value="ECO:0007669"/>
    <property type="project" value="InterPro"/>
</dbReference>
<keyword evidence="6 9" id="KW-0235">DNA replication</keyword>
<feature type="domain" description="DNA polymerase III beta sliding clamp central" evidence="11">
    <location>
        <begin position="132"/>
        <end position="256"/>
    </location>
</feature>
<sequence length="395" mass="42157">MDSESVSFRVANDALSGAVSWVAKSLPAKPAQPVLRGILITADDDGLTLAGYDYEVSTEVKISAIVDEPGRIAVAGKLMADITSTLPNKEIQVSYDGSKVTLECGSSRFELPAIPLDDYPELPELPADTGTVNPGLFAEAVTQVASAASRDETLLMLTGVFMEIKGNQMLLASTDRFRMAVRTFTWNCTAGEVDAHFLIPAKTLLDAAKSMDASTGEDIEIAVGASEAEATSAKLFGVRTEGRKTTTRLLDAEFPKFRPLLPKQHTSMATVEISPLLDAVKRVSLVTDRSSSQIRMEFSAGQLVITGGGADAGKAEEIIDCAFVGEPITTAFNTGYLRDGLGAIKTKRAVFGFTQASRPVLVIPEPETMPEADDSGTFPTPETELTYVLMPVRLP</sequence>
<dbReference type="GO" id="GO:0008408">
    <property type="term" value="F:3'-5' exonuclease activity"/>
    <property type="evidence" value="ECO:0007669"/>
    <property type="project" value="InterPro"/>
</dbReference>
<dbReference type="EMBL" id="JAFLEQ010000011">
    <property type="protein sequence ID" value="MBN9644309.1"/>
    <property type="molecule type" value="Genomic_DNA"/>
</dbReference>
<evidence type="ECO:0000259" key="10">
    <source>
        <dbReference type="Pfam" id="PF00712"/>
    </source>
</evidence>
<dbReference type="NCBIfam" id="TIGR00663">
    <property type="entry name" value="dnan"/>
    <property type="match status" value="1"/>
</dbReference>
<dbReference type="InterPro" id="IPR001001">
    <property type="entry name" value="DNA_polIII_beta"/>
</dbReference>
<keyword evidence="7 9" id="KW-0239">DNA-directed DNA polymerase</keyword>
<proteinExistence type="inferred from homology"/>
<dbReference type="InterPro" id="IPR022635">
    <property type="entry name" value="DNA_polIII_beta_C"/>
</dbReference>
<evidence type="ECO:0000259" key="12">
    <source>
        <dbReference type="Pfam" id="PF02768"/>
    </source>
</evidence>
<reference evidence="13" key="1">
    <citation type="submission" date="2021-03" db="EMBL/GenBank/DDBJ databases">
        <authorList>
            <person name="Sun Q."/>
        </authorList>
    </citation>
    <scope>NUCLEOTIDE SEQUENCE</scope>
    <source>
        <strain evidence="13">CCM 8862</strain>
    </source>
</reference>
<evidence type="ECO:0000256" key="5">
    <source>
        <dbReference type="ARBA" id="ARBA00022695"/>
    </source>
</evidence>
<dbReference type="SMART" id="SM00480">
    <property type="entry name" value="POL3Bc"/>
    <property type="match status" value="1"/>
</dbReference>
<keyword evidence="4 9" id="KW-0808">Transferase</keyword>
<dbReference type="PANTHER" id="PTHR30478">
    <property type="entry name" value="DNA POLYMERASE III SUBUNIT BETA"/>
    <property type="match status" value="1"/>
</dbReference>
<feature type="domain" description="DNA polymerase III beta sliding clamp C-terminal" evidence="12">
    <location>
        <begin position="260"/>
        <end position="365"/>
    </location>
</feature>
<comment type="subunit">
    <text evidence="9">Forms a ring-shaped head-to-tail homodimer around DNA.</text>
</comment>
<dbReference type="Pfam" id="PF02768">
    <property type="entry name" value="DNA_pol3_beta_3"/>
    <property type="match status" value="1"/>
</dbReference>
<accession>A0A939E0R3</accession>
<comment type="subcellular location">
    <subcellularLocation>
        <location evidence="1 9">Cytoplasm</location>
    </subcellularLocation>
</comment>
<dbReference type="RefSeq" id="WP_207278800.1">
    <property type="nucleotide sequence ID" value="NZ_JAFLEQ010000011.1"/>
</dbReference>
<dbReference type="Pfam" id="PF00712">
    <property type="entry name" value="DNA_pol3_beta"/>
    <property type="match status" value="1"/>
</dbReference>
<evidence type="ECO:0000256" key="2">
    <source>
        <dbReference type="ARBA" id="ARBA00010752"/>
    </source>
</evidence>
<organism evidence="13 14">
    <name type="scientific">Corynebacterium mendelii</name>
    <dbReference type="NCBI Taxonomy" id="2765362"/>
    <lineage>
        <taxon>Bacteria</taxon>
        <taxon>Bacillati</taxon>
        <taxon>Actinomycetota</taxon>
        <taxon>Actinomycetes</taxon>
        <taxon>Mycobacteriales</taxon>
        <taxon>Corynebacteriaceae</taxon>
        <taxon>Corynebacterium</taxon>
    </lineage>
</organism>
<dbReference type="GO" id="GO:0003677">
    <property type="term" value="F:DNA binding"/>
    <property type="evidence" value="ECO:0007669"/>
    <property type="project" value="UniProtKB-UniRule"/>
</dbReference>
<keyword evidence="14" id="KW-1185">Reference proteome</keyword>
<keyword evidence="8" id="KW-0238">DNA-binding</keyword>
<comment type="caution">
    <text evidence="13">The sequence shown here is derived from an EMBL/GenBank/DDBJ whole genome shotgun (WGS) entry which is preliminary data.</text>
</comment>
<dbReference type="AlphaFoldDB" id="A0A939E0R3"/>
<comment type="function">
    <text evidence="9">Confers DNA tethering and processivity to DNA polymerases and other proteins. Acts as a clamp, forming a ring around DNA (a reaction catalyzed by the clamp-loading complex) which diffuses in an ATP-independent manner freely and bidirectionally along dsDNA. Initially characterized for its ability to contact the catalytic subunit of DNA polymerase III (Pol III), a complex, multichain enzyme responsible for most of the replicative synthesis in bacteria; Pol III exhibits 3'-5' exonuclease proofreading activity. The beta chain is required for initiation of replication as well as for processivity of DNA replication.</text>
</comment>
<dbReference type="PANTHER" id="PTHR30478:SF0">
    <property type="entry name" value="BETA SLIDING CLAMP"/>
    <property type="match status" value="1"/>
</dbReference>
<evidence type="ECO:0000313" key="13">
    <source>
        <dbReference type="EMBL" id="MBN9644309.1"/>
    </source>
</evidence>
<gene>
    <name evidence="13" type="primary">dnaN</name>
    <name evidence="13" type="ORF">JZY06_06745</name>
</gene>
<dbReference type="InterPro" id="IPR022637">
    <property type="entry name" value="DNA_polIII_beta_cen"/>
</dbReference>
<dbReference type="SUPFAM" id="SSF55979">
    <property type="entry name" value="DNA clamp"/>
    <property type="match status" value="3"/>
</dbReference>
<dbReference type="GO" id="GO:0006271">
    <property type="term" value="P:DNA strand elongation involved in DNA replication"/>
    <property type="evidence" value="ECO:0007669"/>
    <property type="project" value="TreeGrafter"/>
</dbReference>
<evidence type="ECO:0000256" key="6">
    <source>
        <dbReference type="ARBA" id="ARBA00022705"/>
    </source>
</evidence>
<dbReference type="InterPro" id="IPR046938">
    <property type="entry name" value="DNA_clamp_sf"/>
</dbReference>
<dbReference type="CDD" id="cd00140">
    <property type="entry name" value="beta_clamp"/>
    <property type="match status" value="1"/>
</dbReference>
<evidence type="ECO:0000259" key="11">
    <source>
        <dbReference type="Pfam" id="PF02767"/>
    </source>
</evidence>
<dbReference type="GO" id="GO:0005737">
    <property type="term" value="C:cytoplasm"/>
    <property type="evidence" value="ECO:0007669"/>
    <property type="project" value="UniProtKB-SubCell"/>
</dbReference>
<evidence type="ECO:0000256" key="4">
    <source>
        <dbReference type="ARBA" id="ARBA00022679"/>
    </source>
</evidence>
<dbReference type="Pfam" id="PF02767">
    <property type="entry name" value="DNA_pol3_beta_2"/>
    <property type="match status" value="1"/>
</dbReference>
<evidence type="ECO:0000256" key="8">
    <source>
        <dbReference type="ARBA" id="ARBA00023125"/>
    </source>
</evidence>
<evidence type="ECO:0000256" key="7">
    <source>
        <dbReference type="ARBA" id="ARBA00022932"/>
    </source>
</evidence>
<dbReference type="Proteomes" id="UP000664332">
    <property type="component" value="Unassembled WGS sequence"/>
</dbReference>
<evidence type="ECO:0000256" key="9">
    <source>
        <dbReference type="PIRNR" id="PIRNR000804"/>
    </source>
</evidence>
<protein>
    <recommendedName>
        <fullName evidence="9">Beta sliding clamp</fullName>
    </recommendedName>
</protein>
<evidence type="ECO:0000256" key="3">
    <source>
        <dbReference type="ARBA" id="ARBA00022490"/>
    </source>
</evidence>
<keyword evidence="5 9" id="KW-0548">Nucleotidyltransferase</keyword>
<evidence type="ECO:0000256" key="1">
    <source>
        <dbReference type="ARBA" id="ARBA00004496"/>
    </source>
</evidence>
<feature type="domain" description="DNA polymerase III beta sliding clamp N-terminal" evidence="10">
    <location>
        <begin position="7"/>
        <end position="123"/>
    </location>
</feature>
<evidence type="ECO:0000313" key="14">
    <source>
        <dbReference type="Proteomes" id="UP000664332"/>
    </source>
</evidence>
<dbReference type="InterPro" id="IPR022634">
    <property type="entry name" value="DNA_polIII_beta_N"/>
</dbReference>